<protein>
    <recommendedName>
        <fullName evidence="4">3-hydroxyisobutyryl-CoA hydrolase, mitochondrial</fullName>
        <ecNumber evidence="3">3.1.2.4</ecNumber>
    </recommendedName>
    <alternativeName>
        <fullName evidence="7">3-hydroxyisobutyryl-coenzyme A hydrolase</fullName>
    </alternativeName>
</protein>
<keyword evidence="5" id="KW-0378">Hydrolase</keyword>
<dbReference type="CDD" id="cd06558">
    <property type="entry name" value="crotonase-like"/>
    <property type="match status" value="1"/>
</dbReference>
<evidence type="ECO:0000256" key="1">
    <source>
        <dbReference type="ARBA" id="ARBA00001709"/>
    </source>
</evidence>
<evidence type="ECO:0000256" key="4">
    <source>
        <dbReference type="ARBA" id="ARBA00016714"/>
    </source>
</evidence>
<evidence type="ECO:0000313" key="9">
    <source>
        <dbReference type="EMBL" id="KAK6633960.1"/>
    </source>
</evidence>
<organism evidence="9 10">
    <name type="scientific">Polyplax serrata</name>
    <name type="common">Common mouse louse</name>
    <dbReference type="NCBI Taxonomy" id="468196"/>
    <lineage>
        <taxon>Eukaryota</taxon>
        <taxon>Metazoa</taxon>
        <taxon>Ecdysozoa</taxon>
        <taxon>Arthropoda</taxon>
        <taxon>Hexapoda</taxon>
        <taxon>Insecta</taxon>
        <taxon>Pterygota</taxon>
        <taxon>Neoptera</taxon>
        <taxon>Paraneoptera</taxon>
        <taxon>Psocodea</taxon>
        <taxon>Troctomorpha</taxon>
        <taxon>Phthiraptera</taxon>
        <taxon>Anoplura</taxon>
        <taxon>Polyplacidae</taxon>
        <taxon>Polyplax</taxon>
    </lineage>
</organism>
<evidence type="ECO:0000313" key="10">
    <source>
        <dbReference type="Proteomes" id="UP001359485"/>
    </source>
</evidence>
<dbReference type="NCBIfam" id="NF004127">
    <property type="entry name" value="PRK05617.1"/>
    <property type="match status" value="1"/>
</dbReference>
<comment type="caution">
    <text evidence="9">The sequence shown here is derived from an EMBL/GenBank/DDBJ whole genome shotgun (WGS) entry which is preliminary data.</text>
</comment>
<dbReference type="PANTHER" id="PTHR43176:SF3">
    <property type="entry name" value="3-HYDROXYISOBUTYRYL-COA HYDROLASE, MITOCHONDRIAL"/>
    <property type="match status" value="1"/>
</dbReference>
<accession>A0ABR1B382</accession>
<dbReference type="SUPFAM" id="SSF52096">
    <property type="entry name" value="ClpP/crotonase"/>
    <property type="match status" value="1"/>
</dbReference>
<proteinExistence type="inferred from homology"/>
<evidence type="ECO:0000256" key="5">
    <source>
        <dbReference type="ARBA" id="ARBA00022801"/>
    </source>
</evidence>
<sequence>MMVLHPLSLVRRGLRSIPSYKRNQVMSLSFTAAKRADGDKSCGEQDVIIECLSGGKGLITLNRPKQLNTLNSSMVCKIRQKLMEWSDDKYLIVVKGAGEKAFCAGGDVVSVTKDTSGNVAKQFFREEYKMDALISCLKVPYVALISGIVMGGGVGISLFGKYRIATETSLFAMPETQIGFFPDVGVSYHLARMPNQLGLFLALTGYRLKGYDLVHAGIATHFCSTAKLPELEKALLCDFSRDCCSCPHDIIEEFHNNSIKELQGGCVPKFQLEPNLKLMNAWFSECTIEAAMAKIKEDKSKFATDTMECLNKMSPLSLKVTYKQVRDAAKLEIFDCFNVDYRIALKMMTCGDFIEGVRALLVDKDKKPKWKHSDVCKVTAEEVENFFCPGQCELNLPTSLNDPCEQ</sequence>
<evidence type="ECO:0000256" key="6">
    <source>
        <dbReference type="ARBA" id="ARBA00024871"/>
    </source>
</evidence>
<comment type="catalytic activity">
    <reaction evidence="1">
        <text>3-hydroxy-2-methylpropanoyl-CoA + H2O = 3-hydroxy-2-methylpropanoate + CoA + H(+)</text>
        <dbReference type="Rhea" id="RHEA:20888"/>
        <dbReference type="ChEBI" id="CHEBI:11805"/>
        <dbReference type="ChEBI" id="CHEBI:15377"/>
        <dbReference type="ChEBI" id="CHEBI:15378"/>
        <dbReference type="ChEBI" id="CHEBI:57287"/>
        <dbReference type="ChEBI" id="CHEBI:57340"/>
        <dbReference type="EC" id="3.1.2.4"/>
    </reaction>
</comment>
<dbReference type="Gene3D" id="3.90.226.10">
    <property type="entry name" value="2-enoyl-CoA Hydratase, Chain A, domain 1"/>
    <property type="match status" value="1"/>
</dbReference>
<dbReference type="PANTHER" id="PTHR43176">
    <property type="entry name" value="3-HYDROXYISOBUTYRYL-COA HYDROLASE-RELATED"/>
    <property type="match status" value="1"/>
</dbReference>
<dbReference type="InterPro" id="IPR032259">
    <property type="entry name" value="HIBYL-CoA-H"/>
</dbReference>
<dbReference type="Pfam" id="PF16113">
    <property type="entry name" value="ECH_2"/>
    <property type="match status" value="1"/>
</dbReference>
<reference evidence="9 10" key="1">
    <citation type="submission" date="2023-09" db="EMBL/GenBank/DDBJ databases">
        <title>Genomes of two closely related lineages of the louse Polyplax serrata with different host specificities.</title>
        <authorList>
            <person name="Martinu J."/>
            <person name="Tarabai H."/>
            <person name="Stefka J."/>
            <person name="Hypsa V."/>
        </authorList>
    </citation>
    <scope>NUCLEOTIDE SEQUENCE [LARGE SCALE GENOMIC DNA]</scope>
    <source>
        <strain evidence="9">98ZLc_SE</strain>
    </source>
</reference>
<name>A0ABR1B382_POLSC</name>
<keyword evidence="10" id="KW-1185">Reference proteome</keyword>
<dbReference type="EC" id="3.1.2.4" evidence="3"/>
<dbReference type="EMBL" id="JAWJWF010000004">
    <property type="protein sequence ID" value="KAK6633960.1"/>
    <property type="molecule type" value="Genomic_DNA"/>
</dbReference>
<dbReference type="Proteomes" id="UP001359485">
    <property type="component" value="Unassembled WGS sequence"/>
</dbReference>
<feature type="domain" description="Enoyl-CoA hydratase/isomerase" evidence="8">
    <location>
        <begin position="57"/>
        <end position="387"/>
    </location>
</feature>
<dbReference type="InterPro" id="IPR045004">
    <property type="entry name" value="ECH_dom"/>
</dbReference>
<dbReference type="InterPro" id="IPR029045">
    <property type="entry name" value="ClpP/crotonase-like_dom_sf"/>
</dbReference>
<evidence type="ECO:0000256" key="3">
    <source>
        <dbReference type="ARBA" id="ARBA00011915"/>
    </source>
</evidence>
<evidence type="ECO:0000256" key="7">
    <source>
        <dbReference type="ARBA" id="ARBA00031181"/>
    </source>
</evidence>
<gene>
    <name evidence="9" type="ORF">RUM44_004567</name>
</gene>
<evidence type="ECO:0000256" key="2">
    <source>
        <dbReference type="ARBA" id="ARBA00005254"/>
    </source>
</evidence>
<comment type="function">
    <text evidence="6">Hydrolyzes 3-hydroxyisobutyryl-CoA (HIBYL-CoA), a saline catabolite. Has high activity toward isobutyryl-CoA. Could be an isobutyryl-CoA dehydrogenase that functions in valine catabolism. Also hydrolyzes 3-hydroxypropanoyl-CoA.</text>
</comment>
<comment type="similarity">
    <text evidence="2">Belongs to the enoyl-CoA hydratase/isomerase family.</text>
</comment>
<evidence type="ECO:0000259" key="8">
    <source>
        <dbReference type="Pfam" id="PF16113"/>
    </source>
</evidence>